<evidence type="ECO:0000313" key="1">
    <source>
        <dbReference type="EMBL" id="MDC3425233.1"/>
    </source>
</evidence>
<dbReference type="AlphaFoldDB" id="A0A9X3WUU5"/>
<dbReference type="InterPro" id="IPR036410">
    <property type="entry name" value="HSP_DnaJ_Cys-rich_dom_sf"/>
</dbReference>
<proteinExistence type="predicted"/>
<dbReference type="RefSeq" id="WP_272437040.1">
    <property type="nucleotide sequence ID" value="NZ_JAMQKB010000012.1"/>
</dbReference>
<comment type="caution">
    <text evidence="1">The sequence shown here is derived from an EMBL/GenBank/DDBJ whole genome shotgun (WGS) entry which is preliminary data.</text>
</comment>
<dbReference type="Proteomes" id="UP001145050">
    <property type="component" value="Unassembled WGS sequence"/>
</dbReference>
<keyword evidence="2" id="KW-1185">Reference proteome</keyword>
<reference evidence="1" key="1">
    <citation type="submission" date="2022-06" db="EMBL/GenBank/DDBJ databases">
        <title>Aquibacillus sp. a new bacterium isolated from soil saline samples.</title>
        <authorList>
            <person name="Galisteo C."/>
            <person name="De La Haba R."/>
            <person name="Sanchez-Porro C."/>
            <person name="Ventosa A."/>
        </authorList>
    </citation>
    <scope>NUCLEOTIDE SEQUENCE</scope>
    <source>
        <strain evidence="1">3ASR75-11</strain>
    </source>
</reference>
<dbReference type="Gene3D" id="6.20.20.10">
    <property type="match status" value="1"/>
</dbReference>
<dbReference type="EMBL" id="JAMQKB010000012">
    <property type="protein sequence ID" value="MDC3425233.1"/>
    <property type="molecule type" value="Genomic_DNA"/>
</dbReference>
<gene>
    <name evidence="1" type="ORF">NC797_12035</name>
</gene>
<dbReference type="SUPFAM" id="SSF57938">
    <property type="entry name" value="DnaJ/Hsp40 cysteine-rich domain"/>
    <property type="match status" value="1"/>
</dbReference>
<sequence length="59" mass="6537">MVDRRENTCKACEGTGMLADDEEWQYTCTVCGGDGIFHPGDRAEPSGLINVDENNRMLD</sequence>
<accession>A0A9X3WUU5</accession>
<evidence type="ECO:0000313" key="2">
    <source>
        <dbReference type="Proteomes" id="UP001145050"/>
    </source>
</evidence>
<protein>
    <submittedName>
        <fullName evidence="1">Uncharacterized protein</fullName>
    </submittedName>
</protein>
<organism evidence="1 2">
    <name type="scientific">Terrihalobacillus insolitus</name>
    <dbReference type="NCBI Taxonomy" id="2950438"/>
    <lineage>
        <taxon>Bacteria</taxon>
        <taxon>Bacillati</taxon>
        <taxon>Bacillota</taxon>
        <taxon>Bacilli</taxon>
        <taxon>Bacillales</taxon>
        <taxon>Bacillaceae</taxon>
        <taxon>Terrihalobacillus</taxon>
    </lineage>
</organism>
<name>A0A9X3WUU5_9BACI</name>